<comment type="caution">
    <text evidence="4">The sequence shown here is derived from an EMBL/GenBank/DDBJ whole genome shotgun (WGS) entry which is preliminary data.</text>
</comment>
<evidence type="ECO:0000259" key="3">
    <source>
        <dbReference type="Pfam" id="PF06259"/>
    </source>
</evidence>
<keyword evidence="1" id="KW-0175">Coiled coil</keyword>
<feature type="domain" description="DUF1023" evidence="3">
    <location>
        <begin position="314"/>
        <end position="496"/>
    </location>
</feature>
<sequence>MDLTTIDRWDTGALDTMADTLGKRVTTVADVESSLRTAGRLEGWFGGGADSARELYRVTAAELTDEAAVLGAAKRLASDTSSAVTHLKSQLASLRADAAAESMTIHADGSVTGAPDVPEDERAAHEQERLRIEAAAKALIAQAVDIDSDADKVFADIRDGKITARGATTIEDATRAGEEQGALTPPTPPADPTPQQAKAYWDAMDADQQQQVLREHPDWIGNVDGIPAAVRHQANTSRIDSELTRLEARRDKLEEQLDDHWFGGTFTNEDAELEHVEKKIEDVKKLRELIGEDSWSPENPDGRMLLLMDMQSGEQGMAAVAIGNPDDADHVSVTTPGLDTNIRNSLGSMLGESDALRDETNRQLNRAGSGAEKVSTISWLGFEPPDNDSSRPPGVPYLEVAQQDRAAAGADDLADFYRGLAVTNKDDPHLVALGHSYGSLTQGLALQEPGGHPVDDAIFYGSPGFEANDEPELGLRQGHGFVMEGDDDFISYAQSMGPVGPNGPDPSSTDLVQLDVGDRATADGVERQGAHTHSDYPRNGDNGELRVSGYLMARVLAGLTPQ</sequence>
<dbReference type="RefSeq" id="WP_007620367.1">
    <property type="nucleotide sequence ID" value="NZ_BANX01000014.1"/>
</dbReference>
<evidence type="ECO:0000256" key="1">
    <source>
        <dbReference type="SAM" id="Coils"/>
    </source>
</evidence>
<dbReference type="Proteomes" id="UP000011666">
    <property type="component" value="Unassembled WGS sequence"/>
</dbReference>
<accession>M0QLP4</accession>
<dbReference type="AlphaFoldDB" id="M0QLP4"/>
<proteinExistence type="predicted"/>
<gene>
    <name evidence="4" type="ORF">GS4_14_01500</name>
</gene>
<feature type="region of interest" description="Disordered" evidence="2">
    <location>
        <begin position="168"/>
        <end position="196"/>
    </location>
</feature>
<dbReference type="InterPro" id="IPR029058">
    <property type="entry name" value="AB_hydrolase_fold"/>
</dbReference>
<feature type="region of interest" description="Disordered" evidence="2">
    <location>
        <begin position="524"/>
        <end position="543"/>
    </location>
</feature>
<dbReference type="InterPro" id="IPR010427">
    <property type="entry name" value="DUF1023"/>
</dbReference>
<dbReference type="EMBL" id="BANX01000014">
    <property type="protein sequence ID" value="GAC68317.1"/>
    <property type="molecule type" value="Genomic_DNA"/>
</dbReference>
<dbReference type="SUPFAM" id="SSF53474">
    <property type="entry name" value="alpha/beta-Hydrolases"/>
    <property type="match status" value="1"/>
</dbReference>
<dbReference type="ESTHER" id="9actn-m0qlp4">
    <property type="family name" value="Duf_1023"/>
</dbReference>
<dbReference type="Pfam" id="PF06259">
    <property type="entry name" value="Abhydrolase_8"/>
    <property type="match status" value="1"/>
</dbReference>
<protein>
    <recommendedName>
        <fullName evidence="3">DUF1023 domain-containing protein</fullName>
    </recommendedName>
</protein>
<evidence type="ECO:0000256" key="2">
    <source>
        <dbReference type="SAM" id="MobiDB-lite"/>
    </source>
</evidence>
<evidence type="ECO:0000313" key="5">
    <source>
        <dbReference type="Proteomes" id="UP000011666"/>
    </source>
</evidence>
<keyword evidence="5" id="KW-1185">Reference proteome</keyword>
<dbReference type="STRING" id="1223545.GS4_14_01500"/>
<organism evidence="4 5">
    <name type="scientific">Gordonia soli NBRC 108243</name>
    <dbReference type="NCBI Taxonomy" id="1223545"/>
    <lineage>
        <taxon>Bacteria</taxon>
        <taxon>Bacillati</taxon>
        <taxon>Actinomycetota</taxon>
        <taxon>Actinomycetes</taxon>
        <taxon>Mycobacteriales</taxon>
        <taxon>Gordoniaceae</taxon>
        <taxon>Gordonia</taxon>
    </lineage>
</organism>
<reference evidence="4 5" key="1">
    <citation type="submission" date="2013-01" db="EMBL/GenBank/DDBJ databases">
        <title>Whole genome shotgun sequence of Gordonia soli NBRC 108243.</title>
        <authorList>
            <person name="Isaki-Nakamura S."/>
            <person name="Hosoyama A."/>
            <person name="Tsuchikane K."/>
            <person name="Ando Y."/>
            <person name="Baba S."/>
            <person name="Ohji S."/>
            <person name="Hamada M."/>
            <person name="Tamura T."/>
            <person name="Yamazoe A."/>
            <person name="Yamazaki S."/>
            <person name="Fujita N."/>
        </authorList>
    </citation>
    <scope>NUCLEOTIDE SEQUENCE [LARGE SCALE GENOMIC DNA]</scope>
    <source>
        <strain evidence="4 5">NBRC 108243</strain>
    </source>
</reference>
<dbReference type="eggNOG" id="COG1071">
    <property type="taxonomic scope" value="Bacteria"/>
</dbReference>
<feature type="coiled-coil region" evidence="1">
    <location>
        <begin position="236"/>
        <end position="286"/>
    </location>
</feature>
<name>M0QLP4_9ACTN</name>
<evidence type="ECO:0000313" key="4">
    <source>
        <dbReference type="EMBL" id="GAC68317.1"/>
    </source>
</evidence>